<feature type="transmembrane region" description="Helical" evidence="2">
    <location>
        <begin position="87"/>
        <end position="110"/>
    </location>
</feature>
<dbReference type="InterPro" id="IPR007969">
    <property type="entry name" value="DUF732"/>
</dbReference>
<feature type="compositionally biased region" description="Low complexity" evidence="1">
    <location>
        <begin position="127"/>
        <end position="136"/>
    </location>
</feature>
<accession>A0A1A0VFJ4</accession>
<evidence type="ECO:0000313" key="5">
    <source>
        <dbReference type="Proteomes" id="UP000091914"/>
    </source>
</evidence>
<sequence>MRDREKIDSELRLIALRRQAIREQGGRPSSLEADALLDEILAHGAGSSEPGAFADWETEVMAADFPRDGKTRVLASRRRKVAALRRLGLFAALPLSLVAVVSAVVVMFALHRQDSSALPQDDPPSAAPSAPVVPKASAPPVNVADSAFVVALKREGVPVPSQEYVTNQGHAVCEFLAHQPNFADAVGFVQRNSIWDADQSAKVTAGAIMSYCPQSRPTGSDPTQPDYQKSLSDLQDIERNLQGIQGKLHDIQGGLDAIPGHP</sequence>
<feature type="region of interest" description="Disordered" evidence="1">
    <location>
        <begin position="116"/>
        <end position="136"/>
    </location>
</feature>
<dbReference type="Pfam" id="PF05305">
    <property type="entry name" value="DUF732"/>
    <property type="match status" value="1"/>
</dbReference>
<dbReference type="Proteomes" id="UP000091914">
    <property type="component" value="Unassembled WGS sequence"/>
</dbReference>
<dbReference type="EMBL" id="LZSX01000073">
    <property type="protein sequence ID" value="OBB82013.1"/>
    <property type="molecule type" value="Genomic_DNA"/>
</dbReference>
<feature type="domain" description="DUF732" evidence="3">
    <location>
        <begin position="144"/>
        <end position="214"/>
    </location>
</feature>
<keyword evidence="2" id="KW-0472">Membrane</keyword>
<protein>
    <recommendedName>
        <fullName evidence="3">DUF732 domain-containing protein</fullName>
    </recommendedName>
</protein>
<evidence type="ECO:0000256" key="1">
    <source>
        <dbReference type="SAM" id="MobiDB-lite"/>
    </source>
</evidence>
<name>A0A1A0VFJ4_9MYCO</name>
<dbReference type="AlphaFoldDB" id="A0A1A0VFJ4"/>
<dbReference type="RefSeq" id="WP_064882252.1">
    <property type="nucleotide sequence ID" value="NZ_LZSX01000073.1"/>
</dbReference>
<gene>
    <name evidence="4" type="ORF">A5760_13725</name>
</gene>
<keyword evidence="2" id="KW-0812">Transmembrane</keyword>
<organism evidence="4 5">
    <name type="scientific">Mycobacterium colombiense</name>
    <dbReference type="NCBI Taxonomy" id="339268"/>
    <lineage>
        <taxon>Bacteria</taxon>
        <taxon>Bacillati</taxon>
        <taxon>Actinomycetota</taxon>
        <taxon>Actinomycetes</taxon>
        <taxon>Mycobacteriales</taxon>
        <taxon>Mycobacteriaceae</taxon>
        <taxon>Mycobacterium</taxon>
        <taxon>Mycobacterium avium complex (MAC)</taxon>
    </lineage>
</organism>
<evidence type="ECO:0000259" key="3">
    <source>
        <dbReference type="Pfam" id="PF05305"/>
    </source>
</evidence>
<reference evidence="4 5" key="1">
    <citation type="submission" date="2016-06" db="EMBL/GenBank/DDBJ databases">
        <authorList>
            <person name="Kjaerup R.B."/>
            <person name="Dalgaard T.S."/>
            <person name="Juul-Madsen H.R."/>
        </authorList>
    </citation>
    <scope>NUCLEOTIDE SEQUENCE [LARGE SCALE GENOMIC DNA]</scope>
    <source>
        <strain evidence="4 5">852002-51834_SCH5396731</strain>
    </source>
</reference>
<comment type="caution">
    <text evidence="4">The sequence shown here is derived from an EMBL/GenBank/DDBJ whole genome shotgun (WGS) entry which is preliminary data.</text>
</comment>
<evidence type="ECO:0000256" key="2">
    <source>
        <dbReference type="SAM" id="Phobius"/>
    </source>
</evidence>
<evidence type="ECO:0000313" key="4">
    <source>
        <dbReference type="EMBL" id="OBB82013.1"/>
    </source>
</evidence>
<proteinExistence type="predicted"/>
<dbReference type="OrthoDB" id="4734457at2"/>
<keyword evidence="2" id="KW-1133">Transmembrane helix</keyword>